<dbReference type="AlphaFoldDB" id="B9XP66"/>
<dbReference type="CDD" id="cd03241">
    <property type="entry name" value="ABC_RecN"/>
    <property type="match status" value="2"/>
</dbReference>
<dbReference type="GO" id="GO:0043590">
    <property type="term" value="C:bacterial nucleoid"/>
    <property type="evidence" value="ECO:0007669"/>
    <property type="project" value="TreeGrafter"/>
</dbReference>
<reference evidence="12 13" key="1">
    <citation type="journal article" date="2011" name="J. Bacteriol.">
        <title>Genome sequence of 'Pedosphaera parvula' Ellin514, an aerobic Verrucomicrobial isolate from pasture soil.</title>
        <authorList>
            <person name="Kant R."/>
            <person name="van Passel M.W."/>
            <person name="Sangwan P."/>
            <person name="Palva A."/>
            <person name="Lucas S."/>
            <person name="Copeland A."/>
            <person name="Lapidus A."/>
            <person name="Glavina Del Rio T."/>
            <person name="Dalin E."/>
            <person name="Tice H."/>
            <person name="Bruce D."/>
            <person name="Goodwin L."/>
            <person name="Pitluck S."/>
            <person name="Chertkov O."/>
            <person name="Larimer F.W."/>
            <person name="Land M.L."/>
            <person name="Hauser L."/>
            <person name="Brettin T.S."/>
            <person name="Detter J.C."/>
            <person name="Han S."/>
            <person name="de Vos W.M."/>
            <person name="Janssen P.H."/>
            <person name="Smidt H."/>
        </authorList>
    </citation>
    <scope>NUCLEOTIDE SEQUENCE [LARGE SCALE GENOMIC DNA]</scope>
    <source>
        <strain evidence="12 13">Ellin514</strain>
    </source>
</reference>
<keyword evidence="4" id="KW-0547">Nucleotide-binding</keyword>
<dbReference type="GO" id="GO:0006281">
    <property type="term" value="P:DNA repair"/>
    <property type="evidence" value="ECO:0007669"/>
    <property type="project" value="UniProtKB-KW"/>
</dbReference>
<keyword evidence="13" id="KW-1185">Reference proteome</keyword>
<dbReference type="InterPro" id="IPR003395">
    <property type="entry name" value="RecF/RecN/SMC_N"/>
</dbReference>
<dbReference type="InterPro" id="IPR004604">
    <property type="entry name" value="DNA_recomb/repair_RecN"/>
</dbReference>
<dbReference type="GO" id="GO:0005524">
    <property type="term" value="F:ATP binding"/>
    <property type="evidence" value="ECO:0007669"/>
    <property type="project" value="UniProtKB-KW"/>
</dbReference>
<dbReference type="NCBIfam" id="TIGR00634">
    <property type="entry name" value="recN"/>
    <property type="match status" value="1"/>
</dbReference>
<dbReference type="PANTHER" id="PTHR11059">
    <property type="entry name" value="DNA REPAIR PROTEIN RECN"/>
    <property type="match status" value="1"/>
</dbReference>
<evidence type="ECO:0000256" key="4">
    <source>
        <dbReference type="ARBA" id="ARBA00022741"/>
    </source>
</evidence>
<sequence>MLTTLRIKNLALVADLTLEIQPGYNAITGETGAGKSIIIGALNLVLGERADRTLIRSGSDACSVEAVFDVSRLKAPLKTFLDENGLEPVEDGQLVLKRSFTSAGTNRQFINGSPTTLATLGAIGQWLVDMHGPHDHQSLLNAARQLSILDAFGGLEGKRNAFAELVHRRSALEAEKASLIIDEKTYAQQLDLLRFQVNEISTAKLHPEEEERVQQEYQRASNAAKLLELSQTALNLLSEDEASLLTQAGQLGRTLQELQRVDASAANLVSQHEQLVSGLNDLQGDLSHYADKLDIDPARLLELEERLNVIHSLKRKYGASLEEVIAFGDEASRKLQQLEQRDEELNRINSELKKLDAEIWKVGQDLSAQRRKVIPQLSKAAVKQLKDLGFAQSHFDVTITTVMKDSISKAGSQLSSSGLDTIEFQFAPNVGEPARPLRAIASSGEMARVMLALKTVLAQVDEIPVLVFDEVDANVGGETANAVGEKMQQIAKQRQVLCITHLAPVASHATAHYVVSKQVREGRTISDITLLTRKDRITELARMLGGQSDAARKHAEALLK</sequence>
<feature type="coiled-coil region" evidence="10">
    <location>
        <begin position="328"/>
        <end position="358"/>
    </location>
</feature>
<feature type="domain" description="RecF/RecN/SMC N-terminal" evidence="11">
    <location>
        <begin position="2"/>
        <end position="518"/>
    </location>
</feature>
<keyword evidence="7 9" id="KW-0234">DNA repair</keyword>
<evidence type="ECO:0000256" key="1">
    <source>
        <dbReference type="ARBA" id="ARBA00003618"/>
    </source>
</evidence>
<dbReference type="EMBL" id="ABOX02000045">
    <property type="protein sequence ID" value="EEF58317.1"/>
    <property type="molecule type" value="Genomic_DNA"/>
</dbReference>
<gene>
    <name evidence="12" type="ORF">Cflav_PD1256</name>
</gene>
<comment type="function">
    <text evidence="1 9">May be involved in recombinational repair of damaged DNA.</text>
</comment>
<protein>
    <recommendedName>
        <fullName evidence="3 9">DNA repair protein RecN</fullName>
    </recommendedName>
    <alternativeName>
        <fullName evidence="8 9">Recombination protein N</fullName>
    </alternativeName>
</protein>
<dbReference type="Pfam" id="PF02463">
    <property type="entry name" value="SMC_N"/>
    <property type="match status" value="1"/>
</dbReference>
<dbReference type="FunFam" id="3.40.50.300:FF:000356">
    <property type="entry name" value="DNA repair protein RecN"/>
    <property type="match status" value="1"/>
</dbReference>
<comment type="caution">
    <text evidence="12">The sequence shown here is derived from an EMBL/GenBank/DDBJ whole genome shotgun (WGS) entry which is preliminary data.</text>
</comment>
<evidence type="ECO:0000256" key="2">
    <source>
        <dbReference type="ARBA" id="ARBA00009441"/>
    </source>
</evidence>
<dbReference type="GO" id="GO:0006310">
    <property type="term" value="P:DNA recombination"/>
    <property type="evidence" value="ECO:0007669"/>
    <property type="project" value="InterPro"/>
</dbReference>
<evidence type="ECO:0000256" key="6">
    <source>
        <dbReference type="ARBA" id="ARBA00022840"/>
    </source>
</evidence>
<evidence type="ECO:0000313" key="13">
    <source>
        <dbReference type="Proteomes" id="UP000003688"/>
    </source>
</evidence>
<evidence type="ECO:0000256" key="10">
    <source>
        <dbReference type="SAM" id="Coils"/>
    </source>
</evidence>
<keyword evidence="10" id="KW-0175">Coiled coil</keyword>
<dbReference type="SUPFAM" id="SSF52540">
    <property type="entry name" value="P-loop containing nucleoside triphosphate hydrolases"/>
    <property type="match status" value="1"/>
</dbReference>
<dbReference type="Proteomes" id="UP000003688">
    <property type="component" value="Unassembled WGS sequence"/>
</dbReference>
<keyword evidence="5 9" id="KW-0227">DNA damage</keyword>
<dbReference type="InterPro" id="IPR027417">
    <property type="entry name" value="P-loop_NTPase"/>
</dbReference>
<evidence type="ECO:0000256" key="7">
    <source>
        <dbReference type="ARBA" id="ARBA00023204"/>
    </source>
</evidence>
<proteinExistence type="inferred from homology"/>
<dbReference type="Gene3D" id="3.40.50.300">
    <property type="entry name" value="P-loop containing nucleotide triphosphate hydrolases"/>
    <property type="match status" value="2"/>
</dbReference>
<evidence type="ECO:0000256" key="3">
    <source>
        <dbReference type="ARBA" id="ARBA00021315"/>
    </source>
</evidence>
<dbReference type="OrthoDB" id="9806954at2"/>
<dbReference type="PANTHER" id="PTHR11059:SF0">
    <property type="entry name" value="DNA REPAIR PROTEIN RECN"/>
    <property type="match status" value="1"/>
</dbReference>
<dbReference type="GO" id="GO:0009432">
    <property type="term" value="P:SOS response"/>
    <property type="evidence" value="ECO:0007669"/>
    <property type="project" value="TreeGrafter"/>
</dbReference>
<dbReference type="STRING" id="320771.Cflav_PD1256"/>
<organism evidence="12 13">
    <name type="scientific">Pedosphaera parvula (strain Ellin514)</name>
    <dbReference type="NCBI Taxonomy" id="320771"/>
    <lineage>
        <taxon>Bacteria</taxon>
        <taxon>Pseudomonadati</taxon>
        <taxon>Verrucomicrobiota</taxon>
        <taxon>Pedosphaerae</taxon>
        <taxon>Pedosphaerales</taxon>
        <taxon>Pedosphaeraceae</taxon>
        <taxon>Pedosphaera</taxon>
    </lineage>
</organism>
<evidence type="ECO:0000313" key="12">
    <source>
        <dbReference type="EMBL" id="EEF58317.1"/>
    </source>
</evidence>
<comment type="similarity">
    <text evidence="2 9">Belongs to the RecN family.</text>
</comment>
<name>B9XP66_PEDPL</name>
<evidence type="ECO:0000256" key="9">
    <source>
        <dbReference type="PIRNR" id="PIRNR003128"/>
    </source>
</evidence>
<dbReference type="RefSeq" id="WP_007417602.1">
    <property type="nucleotide sequence ID" value="NZ_ABOX02000045.1"/>
</dbReference>
<accession>B9XP66</accession>
<evidence type="ECO:0000256" key="8">
    <source>
        <dbReference type="ARBA" id="ARBA00033408"/>
    </source>
</evidence>
<dbReference type="PIRSF" id="PIRSF003128">
    <property type="entry name" value="RecN"/>
    <property type="match status" value="1"/>
</dbReference>
<keyword evidence="6" id="KW-0067">ATP-binding</keyword>
<evidence type="ECO:0000259" key="11">
    <source>
        <dbReference type="Pfam" id="PF02463"/>
    </source>
</evidence>
<dbReference type="FunFam" id="3.40.50.300:FF:000319">
    <property type="entry name" value="DNA repair protein RecN"/>
    <property type="match status" value="1"/>
</dbReference>
<evidence type="ECO:0000256" key="5">
    <source>
        <dbReference type="ARBA" id="ARBA00022763"/>
    </source>
</evidence>